<dbReference type="Pfam" id="PF04756">
    <property type="entry name" value="OST3_OST6"/>
    <property type="match status" value="1"/>
</dbReference>
<dbReference type="Proteomes" id="UP001642405">
    <property type="component" value="Unassembled WGS sequence"/>
</dbReference>
<keyword evidence="11" id="KW-0808">Transferase</keyword>
<keyword evidence="6" id="KW-0256">Endoplasmic reticulum</keyword>
<feature type="signal peptide" evidence="10">
    <location>
        <begin position="1"/>
        <end position="19"/>
    </location>
</feature>
<evidence type="ECO:0000256" key="8">
    <source>
        <dbReference type="ARBA" id="ARBA00023136"/>
    </source>
</evidence>
<dbReference type="InterPro" id="IPR021149">
    <property type="entry name" value="OligosaccharylTrfase_OST3/OST6"/>
</dbReference>
<comment type="function">
    <text evidence="1">Subunit of the oligosaccharyl transferase (OST) complex that catalyzes the initial transfer of a defined glycan (Glc(3)Man(9)GlcNAc(2) in eukaryotes) from the lipid carrier dolichol-pyrophosphate to an asparagine residue within an Asn-X-Ser/Thr consensus motif in nascent polypeptide chains, the first step in protein N-glycosylation. N-glycosylation occurs cotranslationally and the complex associates with the Sec61 complex at the channel-forming translocon complex that mediates protein translocation across the endoplasmic reticulum (ER). All subunits are required for a maximal enzyme activity.</text>
</comment>
<comment type="subcellular location">
    <subcellularLocation>
        <location evidence="2">Endoplasmic reticulum membrane</location>
        <topology evidence="2">Multi-pass membrane protein</topology>
    </subcellularLocation>
</comment>
<evidence type="ECO:0000256" key="4">
    <source>
        <dbReference type="ARBA" id="ARBA00022692"/>
    </source>
</evidence>
<feature type="transmembrane region" description="Helical" evidence="9">
    <location>
        <begin position="180"/>
        <end position="201"/>
    </location>
</feature>
<dbReference type="Gene3D" id="3.40.30.10">
    <property type="entry name" value="Glutaredoxin"/>
    <property type="match status" value="1"/>
</dbReference>
<dbReference type="PANTHER" id="PTHR12692">
    <property type="entry name" value="DOLICHYL-DIPHOSPHOOLIGOSACCHARIDE--PROTEIN GLYCOSYLTRANSFERASE-RELATED"/>
    <property type="match status" value="1"/>
</dbReference>
<evidence type="ECO:0000256" key="5">
    <source>
        <dbReference type="ARBA" id="ARBA00022729"/>
    </source>
</evidence>
<dbReference type="GO" id="GO:0016740">
    <property type="term" value="F:transferase activity"/>
    <property type="evidence" value="ECO:0007669"/>
    <property type="project" value="UniProtKB-KW"/>
</dbReference>
<dbReference type="EMBL" id="CAWUHB010000018">
    <property type="protein sequence ID" value="CAK7219629.1"/>
    <property type="molecule type" value="Genomic_DNA"/>
</dbReference>
<keyword evidence="7 9" id="KW-1133">Transmembrane helix</keyword>
<dbReference type="PANTHER" id="PTHR12692:SF0">
    <property type="entry name" value="GH11935P"/>
    <property type="match status" value="1"/>
</dbReference>
<proteinExistence type="inferred from homology"/>
<evidence type="ECO:0000256" key="2">
    <source>
        <dbReference type="ARBA" id="ARBA00004477"/>
    </source>
</evidence>
<evidence type="ECO:0000313" key="12">
    <source>
        <dbReference type="Proteomes" id="UP001642405"/>
    </source>
</evidence>
<comment type="similarity">
    <text evidence="3">Belongs to the OST3/OST6 family.</text>
</comment>
<gene>
    <name evidence="11" type="primary">OST3</name>
    <name evidence="11" type="ORF">SCUCBS95973_003880</name>
</gene>
<organism evidence="11 12">
    <name type="scientific">Sporothrix curviconia</name>
    <dbReference type="NCBI Taxonomy" id="1260050"/>
    <lineage>
        <taxon>Eukaryota</taxon>
        <taxon>Fungi</taxon>
        <taxon>Dikarya</taxon>
        <taxon>Ascomycota</taxon>
        <taxon>Pezizomycotina</taxon>
        <taxon>Sordariomycetes</taxon>
        <taxon>Sordariomycetidae</taxon>
        <taxon>Ophiostomatales</taxon>
        <taxon>Ophiostomataceae</taxon>
        <taxon>Sporothrix</taxon>
    </lineage>
</organism>
<evidence type="ECO:0000256" key="3">
    <source>
        <dbReference type="ARBA" id="ARBA00009561"/>
    </source>
</evidence>
<feature type="transmembrane region" description="Helical" evidence="9">
    <location>
        <begin position="295"/>
        <end position="315"/>
    </location>
</feature>
<feature type="transmembrane region" description="Helical" evidence="9">
    <location>
        <begin position="213"/>
        <end position="231"/>
    </location>
</feature>
<evidence type="ECO:0000256" key="6">
    <source>
        <dbReference type="ARBA" id="ARBA00022824"/>
    </source>
</evidence>
<keyword evidence="12" id="KW-1185">Reference proteome</keyword>
<reference evidence="11 12" key="1">
    <citation type="submission" date="2024-01" db="EMBL/GenBank/DDBJ databases">
        <authorList>
            <person name="Allen C."/>
            <person name="Tagirdzhanova G."/>
        </authorList>
    </citation>
    <scope>NUCLEOTIDE SEQUENCE [LARGE SCALE GENOMIC DNA]</scope>
</reference>
<evidence type="ECO:0000256" key="10">
    <source>
        <dbReference type="SAM" id="SignalP"/>
    </source>
</evidence>
<dbReference type="SUPFAM" id="SSF52833">
    <property type="entry name" value="Thioredoxin-like"/>
    <property type="match status" value="1"/>
</dbReference>
<feature type="transmembrane region" description="Helical" evidence="9">
    <location>
        <begin position="265"/>
        <end position="283"/>
    </location>
</feature>
<comment type="caution">
    <text evidence="11">The sequence shown here is derived from an EMBL/GenBank/DDBJ whole genome shotgun (WGS) entry which is preliminary data.</text>
</comment>
<protein>
    <submittedName>
        <fullName evidence="11">Oligosaccharyl transferase subunit ost3/OST6</fullName>
    </submittedName>
</protein>
<keyword evidence="5 10" id="KW-0732">Signal</keyword>
<evidence type="ECO:0000256" key="1">
    <source>
        <dbReference type="ARBA" id="ARBA00002791"/>
    </source>
</evidence>
<sequence>MRWTSLLASSLLCATGVVAKKAPVDTFAGFQAKQLSSTPIKIEDSGYQKLVSGSPRNYSSAILLTAMDPRFGCQLCREFQPEFDLLAKSWTKGDKAGESRVVFATLDFNDGRDTFMSLGLQTAPVLLFFPATAGPHAVSSPEPLRYDFTNGPGPAEVVHHWLSRHLPGRPHPPVKRPINWLAWMTSITILLGSATALFVAWPYVLPIIQNRNIWAAISLISILLFTSGHMFNHIRKVPYVAGDGRGGISYFAGGFQNQFGMETQLIAAMYGILSFSAISLAVKVPRIADPKTQQVAAIAWGGIIFLVYSFLLSVFRMKNGGYPFSLPPFM</sequence>
<dbReference type="InterPro" id="IPR036249">
    <property type="entry name" value="Thioredoxin-like_sf"/>
</dbReference>
<feature type="chain" id="PRO_5046412893" evidence="10">
    <location>
        <begin position="20"/>
        <end position="330"/>
    </location>
</feature>
<evidence type="ECO:0000256" key="9">
    <source>
        <dbReference type="SAM" id="Phobius"/>
    </source>
</evidence>
<evidence type="ECO:0000313" key="11">
    <source>
        <dbReference type="EMBL" id="CAK7219629.1"/>
    </source>
</evidence>
<name>A0ABP0BK79_9PEZI</name>
<keyword evidence="4 9" id="KW-0812">Transmembrane</keyword>
<keyword evidence="8 9" id="KW-0472">Membrane</keyword>
<accession>A0ABP0BK79</accession>
<evidence type="ECO:0000256" key="7">
    <source>
        <dbReference type="ARBA" id="ARBA00022989"/>
    </source>
</evidence>